<proteinExistence type="predicted"/>
<protein>
    <recommendedName>
        <fullName evidence="4">CS domain-containing protein</fullName>
    </recommendedName>
</protein>
<reference evidence="5" key="1">
    <citation type="journal article" date="2023" name="Insect Mol. Biol.">
        <title>Genome sequencing provides insights into the evolution of gene families encoding plant cell wall-degrading enzymes in longhorned beetles.</title>
        <authorList>
            <person name="Shin N.R."/>
            <person name="Okamura Y."/>
            <person name="Kirsch R."/>
            <person name="Pauchet Y."/>
        </authorList>
    </citation>
    <scope>NUCLEOTIDE SEQUENCE</scope>
    <source>
        <strain evidence="5">AMC_N1</strain>
    </source>
</reference>
<dbReference type="PROSITE" id="PS51203">
    <property type="entry name" value="CS"/>
    <property type="match status" value="1"/>
</dbReference>
<dbReference type="InterPro" id="IPR007052">
    <property type="entry name" value="CS_dom"/>
</dbReference>
<evidence type="ECO:0000256" key="1">
    <source>
        <dbReference type="ARBA" id="ARBA00004496"/>
    </source>
</evidence>
<accession>A0AAV8Y0D1</accession>
<sequence>MPERAQTSGKTEKSLIGRPAAYGNPAKRRPRLGTVRFAARRALRDPPRKPLPSPCGTFRADRATKTASSHFILYRENVSDKTAIAMVKQKDLVVNLTKKHFTCGIKGQPPIIDDDFPHEIKLEESTWVIEDGKSLLFNLEKKNRQTK</sequence>
<dbReference type="GO" id="GO:0051082">
    <property type="term" value="F:unfolded protein binding"/>
    <property type="evidence" value="ECO:0007669"/>
    <property type="project" value="TreeGrafter"/>
</dbReference>
<keyword evidence="6" id="KW-1185">Reference proteome</keyword>
<dbReference type="Gene3D" id="2.60.40.790">
    <property type="match status" value="1"/>
</dbReference>
<evidence type="ECO:0000256" key="3">
    <source>
        <dbReference type="SAM" id="MobiDB-lite"/>
    </source>
</evidence>
<dbReference type="InterPro" id="IPR037898">
    <property type="entry name" value="NudC_fam"/>
</dbReference>
<evidence type="ECO:0000256" key="2">
    <source>
        <dbReference type="ARBA" id="ARBA00022490"/>
    </source>
</evidence>
<feature type="region of interest" description="Disordered" evidence="3">
    <location>
        <begin position="1"/>
        <end position="59"/>
    </location>
</feature>
<evidence type="ECO:0000313" key="6">
    <source>
        <dbReference type="Proteomes" id="UP001162162"/>
    </source>
</evidence>
<dbReference type="EMBL" id="JAPWTK010000250">
    <property type="protein sequence ID" value="KAJ8944490.1"/>
    <property type="molecule type" value="Genomic_DNA"/>
</dbReference>
<feature type="domain" description="CS" evidence="4">
    <location>
        <begin position="52"/>
        <end position="147"/>
    </location>
</feature>
<dbReference type="Proteomes" id="UP001162162">
    <property type="component" value="Unassembled WGS sequence"/>
</dbReference>
<evidence type="ECO:0000259" key="4">
    <source>
        <dbReference type="PROSITE" id="PS51203"/>
    </source>
</evidence>
<dbReference type="GO" id="GO:0005737">
    <property type="term" value="C:cytoplasm"/>
    <property type="evidence" value="ECO:0007669"/>
    <property type="project" value="UniProtKB-SubCell"/>
</dbReference>
<dbReference type="PANTHER" id="PTHR12356:SF3">
    <property type="entry name" value="NUCLEAR MIGRATION PROTEIN NUDC"/>
    <property type="match status" value="1"/>
</dbReference>
<dbReference type="GO" id="GO:0006457">
    <property type="term" value="P:protein folding"/>
    <property type="evidence" value="ECO:0007669"/>
    <property type="project" value="TreeGrafter"/>
</dbReference>
<dbReference type="Pfam" id="PF04969">
    <property type="entry name" value="CS"/>
    <property type="match status" value="1"/>
</dbReference>
<name>A0AAV8Y0D1_9CUCU</name>
<evidence type="ECO:0000313" key="5">
    <source>
        <dbReference type="EMBL" id="KAJ8944490.1"/>
    </source>
</evidence>
<dbReference type="PANTHER" id="PTHR12356">
    <property type="entry name" value="NUCLEAR MOVEMENT PROTEIN NUDC"/>
    <property type="match status" value="1"/>
</dbReference>
<organism evidence="5 6">
    <name type="scientific">Aromia moschata</name>
    <dbReference type="NCBI Taxonomy" id="1265417"/>
    <lineage>
        <taxon>Eukaryota</taxon>
        <taxon>Metazoa</taxon>
        <taxon>Ecdysozoa</taxon>
        <taxon>Arthropoda</taxon>
        <taxon>Hexapoda</taxon>
        <taxon>Insecta</taxon>
        <taxon>Pterygota</taxon>
        <taxon>Neoptera</taxon>
        <taxon>Endopterygota</taxon>
        <taxon>Coleoptera</taxon>
        <taxon>Polyphaga</taxon>
        <taxon>Cucujiformia</taxon>
        <taxon>Chrysomeloidea</taxon>
        <taxon>Cerambycidae</taxon>
        <taxon>Cerambycinae</taxon>
        <taxon>Callichromatini</taxon>
        <taxon>Aromia</taxon>
    </lineage>
</organism>
<gene>
    <name evidence="5" type="ORF">NQ318_011748</name>
</gene>
<keyword evidence="2" id="KW-0963">Cytoplasm</keyword>
<comment type="subcellular location">
    <subcellularLocation>
        <location evidence="1">Cytoplasm</location>
    </subcellularLocation>
</comment>
<dbReference type="InterPro" id="IPR008978">
    <property type="entry name" value="HSP20-like_chaperone"/>
</dbReference>
<comment type="caution">
    <text evidence="5">The sequence shown here is derived from an EMBL/GenBank/DDBJ whole genome shotgun (WGS) entry which is preliminary data.</text>
</comment>
<dbReference type="SUPFAM" id="SSF49764">
    <property type="entry name" value="HSP20-like chaperones"/>
    <property type="match status" value="1"/>
</dbReference>
<dbReference type="AlphaFoldDB" id="A0AAV8Y0D1"/>